<dbReference type="RefSeq" id="WP_041016503.1">
    <property type="nucleotide sequence ID" value="NZ_CCEJ010000001.1"/>
</dbReference>
<evidence type="ECO:0000256" key="2">
    <source>
        <dbReference type="SAM" id="SignalP"/>
    </source>
</evidence>
<feature type="chain" id="PRO_5001853787" evidence="2">
    <location>
        <begin position="25"/>
        <end position="116"/>
    </location>
</feature>
<accession>A0A090CZT1</accession>
<reference evidence="3" key="1">
    <citation type="submission" date="2013-12" db="EMBL/GenBank/DDBJ databases">
        <authorList>
            <person name="Linke B."/>
        </authorList>
    </citation>
    <scope>NUCLEOTIDE SEQUENCE [LARGE SCALE GENOMIC DNA]</scope>
    <source>
        <strain evidence="3">CRIB-18</strain>
    </source>
</reference>
<keyword evidence="2" id="KW-0732">Signal</keyword>
<organism evidence="3 4">
    <name type="scientific">Candidatus Criblamydia sequanensis CRIB-18</name>
    <dbReference type="NCBI Taxonomy" id="1437425"/>
    <lineage>
        <taxon>Bacteria</taxon>
        <taxon>Pseudomonadati</taxon>
        <taxon>Chlamydiota</taxon>
        <taxon>Chlamydiia</taxon>
        <taxon>Parachlamydiales</taxon>
        <taxon>Candidatus Criblamydiaceae</taxon>
        <taxon>Candidatus Criblamydia</taxon>
    </lineage>
</organism>
<comment type="caution">
    <text evidence="3">The sequence shown here is derived from an EMBL/GenBank/DDBJ whole genome shotgun (WGS) entry which is preliminary data.</text>
</comment>
<name>A0A090CZT1_9BACT</name>
<dbReference type="EMBL" id="CCEJ010000001">
    <property type="protein sequence ID" value="CDR33000.1"/>
    <property type="molecule type" value="Genomic_DNA"/>
</dbReference>
<proteinExistence type="predicted"/>
<feature type="region of interest" description="Disordered" evidence="1">
    <location>
        <begin position="73"/>
        <end position="116"/>
    </location>
</feature>
<evidence type="ECO:0000256" key="1">
    <source>
        <dbReference type="SAM" id="MobiDB-lite"/>
    </source>
</evidence>
<dbReference type="AlphaFoldDB" id="A0A090CZT1"/>
<gene>
    <name evidence="3" type="ORF">CSEC_0160</name>
</gene>
<keyword evidence="4" id="KW-1185">Reference proteome</keyword>
<dbReference type="Proteomes" id="UP000031552">
    <property type="component" value="Unassembled WGS sequence"/>
</dbReference>
<protein>
    <submittedName>
        <fullName evidence="3">Secreted protein</fullName>
    </submittedName>
</protein>
<feature type="compositionally biased region" description="Low complexity" evidence="1">
    <location>
        <begin position="73"/>
        <end position="83"/>
    </location>
</feature>
<reference evidence="3" key="2">
    <citation type="submission" date="2014-09" db="EMBL/GenBank/DDBJ databases">
        <title>Criblamydia sequanensis harbors a mega-plasmid encoding arsenite resistance.</title>
        <authorList>
            <person name="Bertelli C."/>
            <person name="Goesmann A."/>
            <person name="Greub G."/>
        </authorList>
    </citation>
    <scope>NUCLEOTIDE SEQUENCE [LARGE SCALE GENOMIC DNA]</scope>
    <source>
        <strain evidence="3">CRIB-18</strain>
    </source>
</reference>
<sequence>MKWISTSAFFFVFTLFFIPADSHARDFNAGHRDMNREMNRGDQFRRDNHFDNRYNQERFENRALENRALQNEINNQNLNNQNQAPVYVAPQQNSNGNGNGDGDGDGFNDNWNDQGF</sequence>
<evidence type="ECO:0000313" key="4">
    <source>
        <dbReference type="Proteomes" id="UP000031552"/>
    </source>
</evidence>
<feature type="signal peptide" evidence="2">
    <location>
        <begin position="1"/>
        <end position="24"/>
    </location>
</feature>
<evidence type="ECO:0000313" key="3">
    <source>
        <dbReference type="EMBL" id="CDR33000.1"/>
    </source>
</evidence>
<feature type="compositionally biased region" description="Low complexity" evidence="1">
    <location>
        <begin position="107"/>
        <end position="116"/>
    </location>
</feature>